<gene>
    <name evidence="1" type="ORF">HHE01_01180</name>
</gene>
<proteinExistence type="predicted"/>
<reference evidence="2" key="1">
    <citation type="submission" date="2014-12" db="EMBL/GenBank/DDBJ databases">
        <authorList>
            <person name="Smet A."/>
        </authorList>
    </citation>
    <scope>NUCLEOTIDE SEQUENCE [LARGE SCALE GENOMIC DNA]</scope>
</reference>
<sequence length="54" mass="6170">MSQELVSLHNCGVMRNHNITGITGTSYLPLAYGDRLNVKMKHLFKQYACFSHPF</sequence>
<dbReference type="AlphaFoldDB" id="A0A0K2YDP7"/>
<name>A0A0K2YDP7_HELHE</name>
<dbReference type="EMBL" id="CDMK01000003">
    <property type="protein sequence ID" value="CRI35120.1"/>
    <property type="molecule type" value="Genomic_DNA"/>
</dbReference>
<protein>
    <submittedName>
        <fullName evidence="1">Uncharacterized protein</fullName>
    </submittedName>
</protein>
<keyword evidence="2" id="KW-1185">Reference proteome</keyword>
<dbReference type="Proteomes" id="UP000046090">
    <property type="component" value="Unassembled WGS sequence"/>
</dbReference>
<evidence type="ECO:0000313" key="2">
    <source>
        <dbReference type="Proteomes" id="UP000046090"/>
    </source>
</evidence>
<accession>A0A0K2YDP7</accession>
<organism evidence="1 2">
    <name type="scientific">Helicobacter heilmannii</name>
    <dbReference type="NCBI Taxonomy" id="35817"/>
    <lineage>
        <taxon>Bacteria</taxon>
        <taxon>Pseudomonadati</taxon>
        <taxon>Campylobacterota</taxon>
        <taxon>Epsilonproteobacteria</taxon>
        <taxon>Campylobacterales</taxon>
        <taxon>Helicobacteraceae</taxon>
        <taxon>Helicobacter</taxon>
    </lineage>
</organism>
<evidence type="ECO:0000313" key="1">
    <source>
        <dbReference type="EMBL" id="CRI35120.1"/>
    </source>
</evidence>